<dbReference type="Pfam" id="PF08327">
    <property type="entry name" value="AHSA1"/>
    <property type="match status" value="1"/>
</dbReference>
<proteinExistence type="inferred from homology"/>
<dbReference type="Proteomes" id="UP000295151">
    <property type="component" value="Unassembled WGS sequence"/>
</dbReference>
<keyword evidence="4" id="KW-1185">Reference proteome</keyword>
<dbReference type="EMBL" id="SOCE01000002">
    <property type="protein sequence ID" value="TDU84522.1"/>
    <property type="molecule type" value="Genomic_DNA"/>
</dbReference>
<dbReference type="OrthoDB" id="268331at2"/>
<dbReference type="InterPro" id="IPR013538">
    <property type="entry name" value="ASHA1/2-like_C"/>
</dbReference>
<evidence type="ECO:0000313" key="3">
    <source>
        <dbReference type="EMBL" id="TDU84522.1"/>
    </source>
</evidence>
<feature type="domain" description="Activator of Hsp90 ATPase homologue 1/2-like C-terminal" evidence="2">
    <location>
        <begin position="39"/>
        <end position="142"/>
    </location>
</feature>
<comment type="similarity">
    <text evidence="1">Belongs to the AHA1 family.</text>
</comment>
<dbReference type="Gene3D" id="3.30.530.20">
    <property type="match status" value="1"/>
</dbReference>
<comment type="caution">
    <text evidence="3">The sequence shown here is derived from an EMBL/GenBank/DDBJ whole genome shotgun (WGS) entry which is preliminary data.</text>
</comment>
<sequence>MSTTGVASAAVEVPLDPDTAFTVFTADIGTWWKRGTRYWNDAERGQELRFEPEVGGRLIEVHDLDSGEGFEIGRVLVWEPGRRLAFTWRQGEWAATETTDVEVRFEPVGTGTLVTVEHGGWERVGSASPDLAEGYGHGWAELLSFYVEETR</sequence>
<evidence type="ECO:0000313" key="4">
    <source>
        <dbReference type="Proteomes" id="UP000295151"/>
    </source>
</evidence>
<organism evidence="3 4">
    <name type="scientific">Kribbella voronezhensis</name>
    <dbReference type="NCBI Taxonomy" id="2512212"/>
    <lineage>
        <taxon>Bacteria</taxon>
        <taxon>Bacillati</taxon>
        <taxon>Actinomycetota</taxon>
        <taxon>Actinomycetes</taxon>
        <taxon>Propionibacteriales</taxon>
        <taxon>Kribbellaceae</taxon>
        <taxon>Kribbella</taxon>
    </lineage>
</organism>
<dbReference type="AlphaFoldDB" id="A0A4R7SYP3"/>
<protein>
    <submittedName>
        <fullName evidence="3">Activator of Hsp90 ATPase-like protein</fullName>
    </submittedName>
</protein>
<dbReference type="RefSeq" id="WP_133984375.1">
    <property type="nucleotide sequence ID" value="NZ_SOCE01000002.1"/>
</dbReference>
<name>A0A4R7SYP3_9ACTN</name>
<evidence type="ECO:0000256" key="1">
    <source>
        <dbReference type="ARBA" id="ARBA00006817"/>
    </source>
</evidence>
<dbReference type="SUPFAM" id="SSF55961">
    <property type="entry name" value="Bet v1-like"/>
    <property type="match status" value="1"/>
</dbReference>
<gene>
    <name evidence="3" type="ORF">EV138_7000</name>
</gene>
<reference evidence="3 4" key="1">
    <citation type="submission" date="2019-03" db="EMBL/GenBank/DDBJ databases">
        <title>Genomic Encyclopedia of Type Strains, Phase III (KMG-III): the genomes of soil and plant-associated and newly described type strains.</title>
        <authorList>
            <person name="Whitman W."/>
        </authorList>
    </citation>
    <scope>NUCLEOTIDE SEQUENCE [LARGE SCALE GENOMIC DNA]</scope>
    <source>
        <strain evidence="3 4">VKM Ac-2575</strain>
    </source>
</reference>
<accession>A0A4R7SYP3</accession>
<dbReference type="InterPro" id="IPR023393">
    <property type="entry name" value="START-like_dom_sf"/>
</dbReference>
<evidence type="ECO:0000259" key="2">
    <source>
        <dbReference type="Pfam" id="PF08327"/>
    </source>
</evidence>